<evidence type="ECO:0000313" key="2">
    <source>
        <dbReference type="Proteomes" id="UP000003120"/>
    </source>
</evidence>
<dbReference type="EMBL" id="ALKK01000011">
    <property type="protein sequence ID" value="EJU18799.1"/>
    <property type="molecule type" value="Genomic_DNA"/>
</dbReference>
<proteinExistence type="predicted"/>
<evidence type="ECO:0000313" key="1">
    <source>
        <dbReference type="EMBL" id="EJU18799.1"/>
    </source>
</evidence>
<accession>A0AAN4ATU5</accession>
<dbReference type="AlphaFoldDB" id="A0AAN4ATU5"/>
<organism evidence="1 2">
    <name type="scientific">Fusobacterium necrophorum subsp. funduliforme Fnf 1007</name>
    <dbReference type="NCBI Taxonomy" id="1161424"/>
    <lineage>
        <taxon>Bacteria</taxon>
        <taxon>Fusobacteriati</taxon>
        <taxon>Fusobacteriota</taxon>
        <taxon>Fusobacteriia</taxon>
        <taxon>Fusobacteriales</taxon>
        <taxon>Fusobacteriaceae</taxon>
        <taxon>Fusobacterium</taxon>
    </lineage>
</organism>
<dbReference type="RefSeq" id="WP_005960411.1">
    <property type="nucleotide sequence ID" value="NZ_ALKK01000011.1"/>
</dbReference>
<protein>
    <submittedName>
        <fullName evidence="1">Uncharacterized protein</fullName>
    </submittedName>
</protein>
<sequence>MAAKFRYMFIRDCDRYNYKKCIYRDTPLGFYCIKSSISQVMLKKDRVDSEIFEMIFPNVDGFEMKKIYPGDSRKLLALLAEYKEELYKIDFLAEKKDFFVKFETMLEKSIELKKPIIIGVK</sequence>
<dbReference type="GeneID" id="75075244"/>
<gene>
    <name evidence="1" type="ORF">HMPREF1127_1068</name>
</gene>
<name>A0AAN4ATU5_9FUSO</name>
<reference evidence="1 2" key="1">
    <citation type="submission" date="2012-07" db="EMBL/GenBank/DDBJ databases">
        <authorList>
            <person name="Durkin A.S."/>
            <person name="McCorrison J."/>
            <person name="Torralba M."/>
            <person name="Gillis M."/>
            <person name="Methe B."/>
            <person name="Sutton G."/>
            <person name="Nelson K.E."/>
        </authorList>
    </citation>
    <scope>NUCLEOTIDE SEQUENCE [LARGE SCALE GENOMIC DNA]</scope>
    <source>
        <strain evidence="1 2">Fnf 1007</strain>
    </source>
</reference>
<dbReference type="Proteomes" id="UP000003120">
    <property type="component" value="Unassembled WGS sequence"/>
</dbReference>
<comment type="caution">
    <text evidence="1">The sequence shown here is derived from an EMBL/GenBank/DDBJ whole genome shotgun (WGS) entry which is preliminary data.</text>
</comment>